<evidence type="ECO:0000256" key="9">
    <source>
        <dbReference type="SAM" id="MobiDB-lite"/>
    </source>
</evidence>
<dbReference type="PANTHER" id="PTHR12787">
    <property type="entry name" value="RIBOSOMAL RNA-PROCESSING PROTEIN 8"/>
    <property type="match status" value="1"/>
</dbReference>
<keyword evidence="3 8" id="KW-0698">rRNA processing</keyword>
<dbReference type="PANTHER" id="PTHR12787:SF0">
    <property type="entry name" value="RIBOSOMAL RNA-PROCESSING PROTEIN 8"/>
    <property type="match status" value="1"/>
</dbReference>
<evidence type="ECO:0000256" key="2">
    <source>
        <dbReference type="ARBA" id="ARBA00006301"/>
    </source>
</evidence>
<evidence type="ECO:0000256" key="1">
    <source>
        <dbReference type="ARBA" id="ARBA00004604"/>
    </source>
</evidence>
<dbReference type="InterPro" id="IPR029063">
    <property type="entry name" value="SAM-dependent_MTases_sf"/>
</dbReference>
<comment type="caution">
    <text evidence="10">The sequence shown here is derived from an EMBL/GenBank/DDBJ whole genome shotgun (WGS) entry which is preliminary data.</text>
</comment>
<dbReference type="InterPro" id="IPR042036">
    <property type="entry name" value="RRP8_N"/>
</dbReference>
<gene>
    <name evidence="10" type="ORF">M9Y10_012117</name>
</gene>
<dbReference type="Proteomes" id="UP001470230">
    <property type="component" value="Unassembled WGS sequence"/>
</dbReference>
<comment type="subcellular location">
    <subcellularLocation>
        <location evidence="1 8">Nucleus</location>
        <location evidence="1 8">Nucleolus</location>
    </subcellularLocation>
</comment>
<keyword evidence="6 8" id="KW-0949">S-adenosyl-L-methionine</keyword>
<evidence type="ECO:0000313" key="11">
    <source>
        <dbReference type="Proteomes" id="UP001470230"/>
    </source>
</evidence>
<evidence type="ECO:0000256" key="6">
    <source>
        <dbReference type="ARBA" id="ARBA00022691"/>
    </source>
</evidence>
<name>A0ABR2ICF5_9EUKA</name>
<comment type="function">
    <text evidence="8">Probable methyltransferase required to silence rDNA.</text>
</comment>
<comment type="similarity">
    <text evidence="2 8">Belongs to the methyltransferase superfamily. RRP8 family.</text>
</comment>
<evidence type="ECO:0000256" key="7">
    <source>
        <dbReference type="ARBA" id="ARBA00023242"/>
    </source>
</evidence>
<keyword evidence="11" id="KW-1185">Reference proteome</keyword>
<keyword evidence="5 8" id="KW-0808">Transferase</keyword>
<dbReference type="EC" id="2.1.1.-" evidence="8"/>
<dbReference type="SUPFAM" id="SSF53335">
    <property type="entry name" value="S-adenosyl-L-methionine-dependent methyltransferases"/>
    <property type="match status" value="1"/>
</dbReference>
<keyword evidence="4 8" id="KW-0489">Methyltransferase</keyword>
<evidence type="ECO:0000256" key="3">
    <source>
        <dbReference type="ARBA" id="ARBA00022552"/>
    </source>
</evidence>
<dbReference type="Gene3D" id="1.10.10.2150">
    <property type="entry name" value="Ribosomal RNA-processing protein 8, N-terminal domain"/>
    <property type="match status" value="1"/>
</dbReference>
<reference evidence="10 11" key="1">
    <citation type="submission" date="2024-04" db="EMBL/GenBank/DDBJ databases">
        <title>Tritrichomonas musculus Genome.</title>
        <authorList>
            <person name="Alves-Ferreira E."/>
            <person name="Grigg M."/>
            <person name="Lorenzi H."/>
            <person name="Galac M."/>
        </authorList>
    </citation>
    <scope>NUCLEOTIDE SEQUENCE [LARGE SCALE GENOMIC DNA]</scope>
    <source>
        <strain evidence="10 11">EAF2021</strain>
    </source>
</reference>
<evidence type="ECO:0000256" key="5">
    <source>
        <dbReference type="ARBA" id="ARBA00022679"/>
    </source>
</evidence>
<dbReference type="Gene3D" id="3.40.50.150">
    <property type="entry name" value="Vaccinia Virus protein VP39"/>
    <property type="match status" value="1"/>
</dbReference>
<sequence>MKNKKIRNYDQNKKQNQHKTPPQVLSDKQRIEGSKFRILNEKLYKTTSDKANQLFKQHPKYFDEMHNGFVAQATTWPIVPVDEAIEWINQNHKPPEVIADMGCGDAKISFSVPNKVYSFDFKARNKNVTECDMSHTPLENNSVDVVVFVLSLMGTNLNDFINEAFRIIKKTGRLLIIEVTSRIENVNNFIQAIEERGFAKVAQKELTNYFTWIEFSPSTPTNPEHELVLKPCIYKRR</sequence>
<protein>
    <recommendedName>
        <fullName evidence="8">Ribosomal RNA-processing protein 8</fullName>
        <ecNumber evidence="8">2.1.1.-</ecNumber>
    </recommendedName>
</protein>
<keyword evidence="7 8" id="KW-0539">Nucleus</keyword>
<accession>A0ABR2ICF5</accession>
<dbReference type="EMBL" id="JAPFFF010000018">
    <property type="protein sequence ID" value="KAK8860452.1"/>
    <property type="molecule type" value="Genomic_DNA"/>
</dbReference>
<proteinExistence type="inferred from homology"/>
<feature type="region of interest" description="Disordered" evidence="9">
    <location>
        <begin position="1"/>
        <end position="31"/>
    </location>
</feature>
<evidence type="ECO:0000256" key="4">
    <source>
        <dbReference type="ARBA" id="ARBA00022603"/>
    </source>
</evidence>
<dbReference type="InterPro" id="IPR007823">
    <property type="entry name" value="RRP8"/>
</dbReference>
<organism evidence="10 11">
    <name type="scientific">Tritrichomonas musculus</name>
    <dbReference type="NCBI Taxonomy" id="1915356"/>
    <lineage>
        <taxon>Eukaryota</taxon>
        <taxon>Metamonada</taxon>
        <taxon>Parabasalia</taxon>
        <taxon>Tritrichomonadida</taxon>
        <taxon>Tritrichomonadidae</taxon>
        <taxon>Tritrichomonas</taxon>
    </lineage>
</organism>
<evidence type="ECO:0000256" key="8">
    <source>
        <dbReference type="RuleBase" id="RU365074"/>
    </source>
</evidence>
<evidence type="ECO:0000313" key="10">
    <source>
        <dbReference type="EMBL" id="KAK8860452.1"/>
    </source>
</evidence>
<dbReference type="Pfam" id="PF05148">
    <property type="entry name" value="Methyltransf_8"/>
    <property type="match status" value="1"/>
</dbReference>